<comment type="caution">
    <text evidence="1">The sequence shown here is derived from an EMBL/GenBank/DDBJ whole genome shotgun (WGS) entry which is preliminary data.</text>
</comment>
<sequence length="135" mass="15687">MLEKFYYKNTLIAIRITRFSKGSVPHTEPQEPLGLLTLGHPKGSYLKAHIHRPKKRITNQRLQECFVVKKGKVRVDLYGPDKKFFKYLYLKQGQALLTVNGGHGFHILEDCEIFEVKNGPYIEDKDFIEVSEHKT</sequence>
<accession>A0A1F8C2R8</accession>
<dbReference type="InterPro" id="IPR011051">
    <property type="entry name" value="RmlC_Cupin_sf"/>
</dbReference>
<evidence type="ECO:0008006" key="3">
    <source>
        <dbReference type="Google" id="ProtNLM"/>
    </source>
</evidence>
<reference evidence="1 2" key="1">
    <citation type="journal article" date="2016" name="Nat. Commun.">
        <title>Thousands of microbial genomes shed light on interconnected biogeochemical processes in an aquifer system.</title>
        <authorList>
            <person name="Anantharaman K."/>
            <person name="Brown C.T."/>
            <person name="Hug L.A."/>
            <person name="Sharon I."/>
            <person name="Castelle C.J."/>
            <person name="Probst A.J."/>
            <person name="Thomas B.C."/>
            <person name="Singh A."/>
            <person name="Wilkins M.J."/>
            <person name="Karaoz U."/>
            <person name="Brodie E.L."/>
            <person name="Williams K.H."/>
            <person name="Hubbard S.S."/>
            <person name="Banfield J.F."/>
        </authorList>
    </citation>
    <scope>NUCLEOTIDE SEQUENCE [LARGE SCALE GENOMIC DNA]</scope>
</reference>
<dbReference type="STRING" id="1802525.A2975_04830"/>
<evidence type="ECO:0000313" key="1">
    <source>
        <dbReference type="EMBL" id="OGM69905.1"/>
    </source>
</evidence>
<name>A0A1F8C2R8_9BACT</name>
<proteinExistence type="predicted"/>
<organism evidence="1 2">
    <name type="scientific">Candidatus Woesebacteria bacterium RIFCSPLOWO2_01_FULL_44_14</name>
    <dbReference type="NCBI Taxonomy" id="1802525"/>
    <lineage>
        <taxon>Bacteria</taxon>
        <taxon>Candidatus Woeseibacteriota</taxon>
    </lineage>
</organism>
<dbReference type="EMBL" id="MGHL01000007">
    <property type="protein sequence ID" value="OGM69905.1"/>
    <property type="molecule type" value="Genomic_DNA"/>
</dbReference>
<dbReference type="SUPFAM" id="SSF51182">
    <property type="entry name" value="RmlC-like cupins"/>
    <property type="match status" value="1"/>
</dbReference>
<dbReference type="AlphaFoldDB" id="A0A1F8C2R8"/>
<protein>
    <recommendedName>
        <fullName evidence="3">Sugar 3,4-ketoisomerase QdtA cupin domain-containing protein</fullName>
    </recommendedName>
</protein>
<gene>
    <name evidence="1" type="ORF">A2975_04830</name>
</gene>
<evidence type="ECO:0000313" key="2">
    <source>
        <dbReference type="Proteomes" id="UP000178429"/>
    </source>
</evidence>
<dbReference type="Proteomes" id="UP000178429">
    <property type="component" value="Unassembled WGS sequence"/>
</dbReference>